<feature type="chain" id="PRO_5047098309" evidence="1">
    <location>
        <begin position="29"/>
        <end position="544"/>
    </location>
</feature>
<dbReference type="PROSITE" id="PS51318">
    <property type="entry name" value="TAT"/>
    <property type="match status" value="1"/>
</dbReference>
<accession>A0ABT5HX26</accession>
<dbReference type="Gene3D" id="1.50.10.20">
    <property type="match status" value="1"/>
</dbReference>
<proteinExistence type="predicted"/>
<organism evidence="2 3">
    <name type="scientific">Asticcacaulis aquaticus</name>
    <dbReference type="NCBI Taxonomy" id="2984212"/>
    <lineage>
        <taxon>Bacteria</taxon>
        <taxon>Pseudomonadati</taxon>
        <taxon>Pseudomonadota</taxon>
        <taxon>Alphaproteobacteria</taxon>
        <taxon>Caulobacterales</taxon>
        <taxon>Caulobacteraceae</taxon>
        <taxon>Asticcacaulis</taxon>
    </lineage>
</organism>
<evidence type="ECO:0000313" key="3">
    <source>
        <dbReference type="Proteomes" id="UP001214854"/>
    </source>
</evidence>
<name>A0ABT5HX26_9CAUL</name>
<dbReference type="Pfam" id="PF09492">
    <property type="entry name" value="Pec_lyase"/>
    <property type="match status" value="1"/>
</dbReference>
<dbReference type="Proteomes" id="UP001214854">
    <property type="component" value="Unassembled WGS sequence"/>
</dbReference>
<dbReference type="RefSeq" id="WP_272749099.1">
    <property type="nucleotide sequence ID" value="NZ_JAQQKX010000014.1"/>
</dbReference>
<dbReference type="GO" id="GO:0016829">
    <property type="term" value="F:lyase activity"/>
    <property type="evidence" value="ECO:0007669"/>
    <property type="project" value="UniProtKB-KW"/>
</dbReference>
<comment type="caution">
    <text evidence="2">The sequence shown here is derived from an EMBL/GenBank/DDBJ whole genome shotgun (WGS) entry which is preliminary data.</text>
</comment>
<evidence type="ECO:0000256" key="1">
    <source>
        <dbReference type="SAM" id="SignalP"/>
    </source>
</evidence>
<dbReference type="InterPro" id="IPR006311">
    <property type="entry name" value="TAT_signal"/>
</dbReference>
<keyword evidence="1" id="KW-0732">Signal</keyword>
<dbReference type="SUPFAM" id="SSF81853">
    <property type="entry name" value="Family 10 polysaccharide lyase"/>
    <property type="match status" value="1"/>
</dbReference>
<dbReference type="InterPro" id="IPR012669">
    <property type="entry name" value="Pectate_lyase"/>
</dbReference>
<keyword evidence="2" id="KW-0456">Lyase</keyword>
<reference evidence="2 3" key="1">
    <citation type="submission" date="2023-01" db="EMBL/GenBank/DDBJ databases">
        <title>Novel species of the genus Asticcacaulis isolated from rivers.</title>
        <authorList>
            <person name="Lu H."/>
        </authorList>
    </citation>
    <scope>NUCLEOTIDE SEQUENCE [LARGE SCALE GENOMIC DNA]</scope>
    <source>
        <strain evidence="2 3">BYS171W</strain>
    </source>
</reference>
<dbReference type="EMBL" id="JAQQKX010000014">
    <property type="protein sequence ID" value="MDC7684627.1"/>
    <property type="molecule type" value="Genomic_DNA"/>
</dbReference>
<feature type="signal peptide" evidence="1">
    <location>
        <begin position="1"/>
        <end position="28"/>
    </location>
</feature>
<keyword evidence="3" id="KW-1185">Reference proteome</keyword>
<sequence>MSHLSLSRRHLLSSAAALAAFAATPVLAQTTPADPAAIKTAMRKAARYMVDKVSHEGGYVWQTLPDRSREWGEIEAYRSSVWIQNPGTPLVGQLYLDAYHATGDEYFYQAAAKAADVLIRGQLPSGGWNYLFDLKGEASLKKWYDTIGKNAWRLEEFQHYYGNGTFDDSCTSDVAKFMLRIYLEKKNARYKASLDKVIKFVLDSQYPVGGWPQRFPLRDEFHHHGRPDYTSLITFNDDVSAENIEFLIMVWQTLGDKRVLDPIARGMDCFAKAQQPKPQAGWGLQHTVADLKPTGARTYEPPAMVSHTTQGNCQLMMDFYELTGDAKFMARLPEAFDWLESIRLPEAFDPQKRYPTFIEIGTGKPLFIHRKGSNVVNGEYYANGDINRTIAHYSSFRGINPAALRKRYDALMKVDPAELTKTSPLKGGRKPLPRYFTFKEVGFEDLRTDAVQTVKPSTSDEVSKVLSTVDADGIWLTPLKSTSYRYTRDSTDAPAPGDYATTHVGDVTDTSAFNDPKPSLGISTAVFVANMGTLIRGLPTVAKG</sequence>
<evidence type="ECO:0000313" key="2">
    <source>
        <dbReference type="EMBL" id="MDC7684627.1"/>
    </source>
</evidence>
<protein>
    <submittedName>
        <fullName evidence="2">Pectate lyase</fullName>
    </submittedName>
</protein>
<gene>
    <name evidence="2" type="ORF">PQU92_15180</name>
</gene>